<organism evidence="1 2">
    <name type="scientific">Nocardia amikacinitolerans</name>
    <dbReference type="NCBI Taxonomy" id="756689"/>
    <lineage>
        <taxon>Bacteria</taxon>
        <taxon>Bacillati</taxon>
        <taxon>Actinomycetota</taxon>
        <taxon>Actinomycetes</taxon>
        <taxon>Mycobacteriales</taxon>
        <taxon>Nocardiaceae</taxon>
        <taxon>Nocardia</taxon>
    </lineage>
</organism>
<evidence type="ECO:0000313" key="1">
    <source>
        <dbReference type="EMBL" id="SNY83948.1"/>
    </source>
</evidence>
<accession>A0A285LG64</accession>
<dbReference type="RefSeq" id="WP_097245822.1">
    <property type="nucleotide sequence ID" value="NZ_OBEG01000003.1"/>
</dbReference>
<keyword evidence="2" id="KW-1185">Reference proteome</keyword>
<evidence type="ECO:0000313" key="2">
    <source>
        <dbReference type="Proteomes" id="UP000219565"/>
    </source>
</evidence>
<dbReference type="EMBL" id="OBEG01000003">
    <property type="protein sequence ID" value="SNY83948.1"/>
    <property type="molecule type" value="Genomic_DNA"/>
</dbReference>
<dbReference type="AlphaFoldDB" id="A0A285LG64"/>
<dbReference type="OrthoDB" id="4551208at2"/>
<dbReference type="Proteomes" id="UP000219565">
    <property type="component" value="Unassembled WGS sequence"/>
</dbReference>
<gene>
    <name evidence="1" type="ORF">SAMN04244553_3581</name>
</gene>
<sequence length="356" mass="35632">MSTVGEYFAATRIRGINEGIGTPGVVQAMQGTPADGSLELPVGVAGPAGEQGPAAAPFRWEGDIADPTALAALATRLGPAQAGKAWRVLSTNALMIWNGSSFDASTDAFGAHGPIGEANTLSIGTVTTGAVGGDVEVTVTGAPPAQTVNITVPRGVKGLKGDPGGPGPITGASDYDNTSAPVDGAVPMWSAATSKWTPTPSPGWRGPWTISEATAWDGGVGFAADASNTNTSPLTVAIVNVPAQDVAWRPMVLGGAQVRSGGSGTRVDLEACIGSAAGQVVSVGSGLSEVVWWFNQLLPTFATSAVTPASSTGVIAAGAPAAIHLVMRRNAGSDTFSYSRLRAHVAVWAVPVTGAP</sequence>
<name>A0A285LG64_9NOCA</name>
<reference evidence="1 2" key="1">
    <citation type="submission" date="2017-09" db="EMBL/GenBank/DDBJ databases">
        <authorList>
            <person name="Ehlers B."/>
            <person name="Leendertz F.H."/>
        </authorList>
    </citation>
    <scope>NUCLEOTIDE SEQUENCE [LARGE SCALE GENOMIC DNA]</scope>
    <source>
        <strain evidence="1 2">DSM 45537</strain>
    </source>
</reference>
<proteinExistence type="predicted"/>
<evidence type="ECO:0008006" key="3">
    <source>
        <dbReference type="Google" id="ProtNLM"/>
    </source>
</evidence>
<protein>
    <recommendedName>
        <fullName evidence="3">Minor tail protein</fullName>
    </recommendedName>
</protein>